<dbReference type="EMBL" id="JAVRHU010000001">
    <property type="protein sequence ID" value="MDT0620523.1"/>
    <property type="molecule type" value="Genomic_DNA"/>
</dbReference>
<accession>A0ABU3BED8</accession>
<dbReference type="Pfam" id="PF09837">
    <property type="entry name" value="DUF2064"/>
    <property type="match status" value="1"/>
</dbReference>
<dbReference type="InterPro" id="IPR029044">
    <property type="entry name" value="Nucleotide-diphossugar_trans"/>
</dbReference>
<dbReference type="InterPro" id="IPR018641">
    <property type="entry name" value="Trfase_1_rSAM/seldom-assoc"/>
</dbReference>
<evidence type="ECO:0000313" key="1">
    <source>
        <dbReference type="EMBL" id="MDT0620523.1"/>
    </source>
</evidence>
<evidence type="ECO:0000313" key="2">
    <source>
        <dbReference type="Proteomes" id="UP001250662"/>
    </source>
</evidence>
<sequence length="228" mass="25315">MGTNKTAILIFANSSFKDELRKGIPNSTALFSALTEDILIKVENTGLPYFIYDEQLQIGSDFGSRFTTAVEAVFNRGFESIITIGNDTPELTSNTILSTFRNLCEGKTVIGPSQDGGVYLLGFHQTNFNAASFRELPWQTRNLLKKITRSFLQKGAIQQLPRLTDIDTIADIETLVNLGGLNSKVLVSILLKMLKTPKLNIAYSFRYFNSIITGRTYNKGSPSFTTFS</sequence>
<dbReference type="Gene3D" id="3.90.550.10">
    <property type="entry name" value="Spore Coat Polysaccharide Biosynthesis Protein SpsA, Chain A"/>
    <property type="match status" value="1"/>
</dbReference>
<comment type="caution">
    <text evidence="1">The sequence shown here is derived from an EMBL/GenBank/DDBJ whole genome shotgun (WGS) entry which is preliminary data.</text>
</comment>
<protein>
    <submittedName>
        <fullName evidence="1">DUF2064 domain-containing protein</fullName>
    </submittedName>
</protein>
<proteinExistence type="predicted"/>
<dbReference type="PANTHER" id="PTHR36529:SF1">
    <property type="entry name" value="GLYCOSYLTRANSFERASE"/>
    <property type="match status" value="1"/>
</dbReference>
<organism evidence="1 2">
    <name type="scientific">Croceitalea vernalis</name>
    <dbReference type="NCBI Taxonomy" id="3075599"/>
    <lineage>
        <taxon>Bacteria</taxon>
        <taxon>Pseudomonadati</taxon>
        <taxon>Bacteroidota</taxon>
        <taxon>Flavobacteriia</taxon>
        <taxon>Flavobacteriales</taxon>
        <taxon>Flavobacteriaceae</taxon>
        <taxon>Croceitalea</taxon>
    </lineage>
</organism>
<name>A0ABU3BED8_9FLAO</name>
<reference evidence="1 2" key="1">
    <citation type="submission" date="2023-09" db="EMBL/GenBank/DDBJ databases">
        <authorList>
            <person name="Rey-Velasco X."/>
        </authorList>
    </citation>
    <scope>NUCLEOTIDE SEQUENCE [LARGE SCALE GENOMIC DNA]</scope>
    <source>
        <strain evidence="1 2">P007</strain>
    </source>
</reference>
<dbReference type="SUPFAM" id="SSF53448">
    <property type="entry name" value="Nucleotide-diphospho-sugar transferases"/>
    <property type="match status" value="1"/>
</dbReference>
<dbReference type="Proteomes" id="UP001250662">
    <property type="component" value="Unassembled WGS sequence"/>
</dbReference>
<keyword evidence="2" id="KW-1185">Reference proteome</keyword>
<gene>
    <name evidence="1" type="ORF">RM520_02740</name>
</gene>
<dbReference type="RefSeq" id="WP_311386882.1">
    <property type="nucleotide sequence ID" value="NZ_JAVRHU010000001.1"/>
</dbReference>
<dbReference type="PANTHER" id="PTHR36529">
    <property type="entry name" value="SLL1095 PROTEIN"/>
    <property type="match status" value="1"/>
</dbReference>